<accession>A0A9Q4C9T5</accession>
<keyword evidence="1" id="KW-0812">Transmembrane</keyword>
<dbReference type="Pfam" id="PF04213">
    <property type="entry name" value="HtaA"/>
    <property type="match status" value="1"/>
</dbReference>
<feature type="chain" id="PRO_5040313600" evidence="2">
    <location>
        <begin position="35"/>
        <end position="1300"/>
    </location>
</feature>
<reference evidence="4" key="1">
    <citation type="submission" date="2022-11" db="EMBL/GenBank/DDBJ databases">
        <title>Corynebacterium sp. isolated from Penguins.</title>
        <authorList>
            <person name="Sedlar K."/>
            <person name="Svec P."/>
        </authorList>
    </citation>
    <scope>NUCLEOTIDE SEQUENCE</scope>
    <source>
        <strain evidence="4">P5875</strain>
    </source>
</reference>
<dbReference type="InterPro" id="IPR015919">
    <property type="entry name" value="Cadherin-like_sf"/>
</dbReference>
<dbReference type="Pfam" id="PF18957">
    <property type="entry name" value="RibLong"/>
    <property type="match status" value="6"/>
</dbReference>
<protein>
    <submittedName>
        <fullName evidence="4">Rib/alpha-like domain-containing protein</fullName>
    </submittedName>
</protein>
<dbReference type="InterPro" id="IPR044055">
    <property type="entry name" value="RibLong"/>
</dbReference>
<evidence type="ECO:0000313" key="5">
    <source>
        <dbReference type="Proteomes" id="UP001070238"/>
    </source>
</evidence>
<dbReference type="InterPro" id="IPR007331">
    <property type="entry name" value="Htaa"/>
</dbReference>
<dbReference type="GO" id="GO:0005975">
    <property type="term" value="P:carbohydrate metabolic process"/>
    <property type="evidence" value="ECO:0007669"/>
    <property type="project" value="UniProtKB-ARBA"/>
</dbReference>
<dbReference type="NCBIfam" id="NF038186">
    <property type="entry name" value="YPDG_rpt"/>
    <property type="match status" value="3"/>
</dbReference>
<dbReference type="PROSITE" id="PS50268">
    <property type="entry name" value="CADHERIN_2"/>
    <property type="match status" value="1"/>
</dbReference>
<keyword evidence="2" id="KW-0732">Signal</keyword>
<dbReference type="GO" id="GO:0016020">
    <property type="term" value="C:membrane"/>
    <property type="evidence" value="ECO:0007669"/>
    <property type="project" value="InterPro"/>
</dbReference>
<dbReference type="SUPFAM" id="SSF49313">
    <property type="entry name" value="Cadherin-like"/>
    <property type="match status" value="1"/>
</dbReference>
<keyword evidence="1" id="KW-1133">Transmembrane helix</keyword>
<feature type="transmembrane region" description="Helical" evidence="1">
    <location>
        <begin position="1255"/>
        <end position="1283"/>
    </location>
</feature>
<dbReference type="InterPro" id="IPR002126">
    <property type="entry name" value="Cadherin-like_dom"/>
</dbReference>
<organism evidence="4 5">
    <name type="scientific">Corynebacterium antarcticum</name>
    <dbReference type="NCBI Taxonomy" id="2800405"/>
    <lineage>
        <taxon>Bacteria</taxon>
        <taxon>Bacillati</taxon>
        <taxon>Actinomycetota</taxon>
        <taxon>Actinomycetes</taxon>
        <taxon>Mycobacteriales</taxon>
        <taxon>Corynebacteriaceae</taxon>
        <taxon>Corynebacterium</taxon>
    </lineage>
</organism>
<name>A0A9Q4C9T5_9CORY</name>
<feature type="signal peptide" evidence="2">
    <location>
        <begin position="1"/>
        <end position="34"/>
    </location>
</feature>
<dbReference type="GO" id="GO:0007156">
    <property type="term" value="P:homophilic cell adhesion via plasma membrane adhesion molecules"/>
    <property type="evidence" value="ECO:0007669"/>
    <property type="project" value="InterPro"/>
</dbReference>
<dbReference type="InterPro" id="IPR013783">
    <property type="entry name" value="Ig-like_fold"/>
</dbReference>
<dbReference type="EMBL" id="JAPMKX010000001">
    <property type="protein sequence ID" value="MCX7537018.1"/>
    <property type="molecule type" value="Genomic_DNA"/>
</dbReference>
<dbReference type="Gene3D" id="2.60.40.10">
    <property type="entry name" value="Immunoglobulins"/>
    <property type="match status" value="2"/>
</dbReference>
<comment type="caution">
    <text evidence="4">The sequence shown here is derived from an EMBL/GenBank/DDBJ whole genome shotgun (WGS) entry which is preliminary data.</text>
</comment>
<dbReference type="GO" id="GO:0005509">
    <property type="term" value="F:calcium ion binding"/>
    <property type="evidence" value="ECO:0007669"/>
    <property type="project" value="InterPro"/>
</dbReference>
<feature type="domain" description="Cadherin" evidence="3">
    <location>
        <begin position="1169"/>
        <end position="1249"/>
    </location>
</feature>
<proteinExistence type="predicted"/>
<dbReference type="Proteomes" id="UP001070238">
    <property type="component" value="Unassembled WGS sequence"/>
</dbReference>
<gene>
    <name evidence="4" type="ORF">OS123_00435</name>
</gene>
<keyword evidence="1" id="KW-0472">Membrane</keyword>
<evidence type="ECO:0000313" key="4">
    <source>
        <dbReference type="EMBL" id="MCX7537018.1"/>
    </source>
</evidence>
<sequence length="1300" mass="136312">MAQSTRRMSRAGVAAIACLSLTLSPISPVGVALADATYTKGVEATEGAKQVYTADTDALHWGINEMFRGKATAFEAADGARYDAEAKQFVFPYVFKDDAAKTVSYTGSVTILGECEDDADPARGTCKVDVTLTDPVVTVDPDGTSSVSATVHSTRDGAEWFGPETVELATLDFSGARFNNSDTDTTWVDVAATATDAAADNAFLGTGALENVEFTYPGETEAKQGIEISVEKYSAAKSDLSVGDMMETIEFDDGTVLQIADHYGIDAALFNAEHSESVSVTGIESIMVVADTATKTLYWIDDNNFIKTGVLGDDGNVTAIAEFAQLGETGHVTGFARQADGTLGVVLVPKYNTEPTYARIVEITPSGEKTVTELPSAKDLYPEIDDSGEYYSDEAYGLSFGDDRSLDALPDGTWIFNHDYEVTEGKGATPIHITPKADVKASLLTGAADLFADFQAVRGIYANGDIVAFYNARKESDADKHTVVGFYRYADGELTPIYTNTAAAEFEIIGGVGTDGDSLYILSSANKTLTALSAVDGTVQDSVVLDEATEIFKYSNTDYNNLISSGDKLIVTIPQDGSGYGDNHTKLATIAKTMSGTTGDSSVERVTVGEYDDETSYEPMADGTVVAATVGTPAVAPAPTFDMVATDATETDSAPVGTEFGIAENVQGATVGVDGSVTLEAVESQVDTDVMVTVRVYYPDTTTDEYTVTFKVTAAADPVADTGKVFYGKDALTVTAGETGTVSPTFVTDDGDKDVPSATFVFEGDVPEGASIDENTGVVTYNPAAATDDVENVKIRVTFADASTQLTGVSLKAEAATPTYTEQVWYPDAITVAPGETATTTPKLGGIESGSEKKDIPENFSFKLIEDIAGVSIDAAAGTITYAAPADADEQTIYPRVEVTFPSGKTQQTGPVINVKKDEPAESEIYVYYSTVIVDPGEEAVVTPEAATISPYTVVDMPAGTTFKFVDKDDEARPAGMTLDEDTGVVTFTPTEEQAGQSFFFHVQATYGDGTSAPRPGTGLVKVNEVATPVPETSSVYNLFYPNTYVTAGESVTSTPFADKADTDDIEKGEIPDGTTFELAAAGNPEGAVIDSETGVITYTPSADTETKNVAFSVNAEYSDGSTDSAIAVFLVSAAEQEADDNAMYTPVYANGEVEAGESAAVAPGFDMTDTDTVETTSAPAGTTFKFSGTPDAGFSIDATTGVVTYEAAEDAEDATVQAVVTVTYADGTEDEATILFEVKGAEDEAPAPSGLPSLLGLLTGGIMGLMTVGSLFSIFASIIHFLTAHVFGGLRLTSSFGNH</sequence>
<dbReference type="RefSeq" id="WP_267168883.1">
    <property type="nucleotide sequence ID" value="NZ_JAPMKX010000001.1"/>
</dbReference>
<evidence type="ECO:0000256" key="2">
    <source>
        <dbReference type="SAM" id="SignalP"/>
    </source>
</evidence>
<evidence type="ECO:0000259" key="3">
    <source>
        <dbReference type="PROSITE" id="PS50268"/>
    </source>
</evidence>
<evidence type="ECO:0000256" key="1">
    <source>
        <dbReference type="SAM" id="Phobius"/>
    </source>
</evidence>